<accession>A0ABQ8SNA5</accession>
<feature type="domain" description="PiggyBac transposable element-derived protein" evidence="2">
    <location>
        <begin position="1"/>
        <end position="74"/>
    </location>
</feature>
<reference evidence="3 4" key="1">
    <citation type="journal article" date="2022" name="Allergy">
        <title>Genome assembly and annotation of Periplaneta americana reveal a comprehensive cockroach allergen profile.</title>
        <authorList>
            <person name="Wang L."/>
            <person name="Xiong Q."/>
            <person name="Saelim N."/>
            <person name="Wang L."/>
            <person name="Nong W."/>
            <person name="Wan A.T."/>
            <person name="Shi M."/>
            <person name="Liu X."/>
            <person name="Cao Q."/>
            <person name="Hui J.H.L."/>
            <person name="Sookrung N."/>
            <person name="Leung T.F."/>
            <person name="Tungtrongchitr A."/>
            <person name="Tsui S.K.W."/>
        </authorList>
    </citation>
    <scope>NUCLEOTIDE SEQUENCE [LARGE SCALE GENOMIC DNA]</scope>
    <source>
        <strain evidence="3">PWHHKU_190912</strain>
    </source>
</reference>
<evidence type="ECO:0000313" key="3">
    <source>
        <dbReference type="EMBL" id="KAJ4435659.1"/>
    </source>
</evidence>
<proteinExistence type="predicted"/>
<gene>
    <name evidence="3" type="ORF">ANN_18275</name>
</gene>
<evidence type="ECO:0000259" key="2">
    <source>
        <dbReference type="Pfam" id="PF13843"/>
    </source>
</evidence>
<keyword evidence="4" id="KW-1185">Reference proteome</keyword>
<protein>
    <recommendedName>
        <fullName evidence="2">PiggyBac transposable element-derived protein domain-containing protein</fullName>
    </recommendedName>
</protein>
<sequence length="75" mass="8801">MEVYADKQEGTTPESREPREVVKRHVAPIKDIGRNVTTDRFYTSVELVEDLYERKMTLVGTMKNNRKHIPEELKP</sequence>
<dbReference type="EMBL" id="JAJSOF020000023">
    <property type="protein sequence ID" value="KAJ4435659.1"/>
    <property type="molecule type" value="Genomic_DNA"/>
</dbReference>
<dbReference type="PANTHER" id="PTHR46599:SF6">
    <property type="entry name" value="DUAL SPECIFICITY PHOSPHATASE 26"/>
    <property type="match status" value="1"/>
</dbReference>
<name>A0ABQ8SNA5_PERAM</name>
<dbReference type="Proteomes" id="UP001148838">
    <property type="component" value="Unassembled WGS sequence"/>
</dbReference>
<feature type="region of interest" description="Disordered" evidence="1">
    <location>
        <begin position="1"/>
        <end position="21"/>
    </location>
</feature>
<dbReference type="Pfam" id="PF13843">
    <property type="entry name" value="DDE_Tnp_1_7"/>
    <property type="match status" value="1"/>
</dbReference>
<dbReference type="InterPro" id="IPR029526">
    <property type="entry name" value="PGBD"/>
</dbReference>
<dbReference type="PANTHER" id="PTHR46599">
    <property type="entry name" value="PIGGYBAC TRANSPOSABLE ELEMENT-DERIVED PROTEIN 4"/>
    <property type="match status" value="1"/>
</dbReference>
<evidence type="ECO:0000313" key="4">
    <source>
        <dbReference type="Proteomes" id="UP001148838"/>
    </source>
</evidence>
<comment type="caution">
    <text evidence="3">The sequence shown here is derived from an EMBL/GenBank/DDBJ whole genome shotgun (WGS) entry which is preliminary data.</text>
</comment>
<organism evidence="3 4">
    <name type="scientific">Periplaneta americana</name>
    <name type="common">American cockroach</name>
    <name type="synonym">Blatta americana</name>
    <dbReference type="NCBI Taxonomy" id="6978"/>
    <lineage>
        <taxon>Eukaryota</taxon>
        <taxon>Metazoa</taxon>
        <taxon>Ecdysozoa</taxon>
        <taxon>Arthropoda</taxon>
        <taxon>Hexapoda</taxon>
        <taxon>Insecta</taxon>
        <taxon>Pterygota</taxon>
        <taxon>Neoptera</taxon>
        <taxon>Polyneoptera</taxon>
        <taxon>Dictyoptera</taxon>
        <taxon>Blattodea</taxon>
        <taxon>Blattoidea</taxon>
        <taxon>Blattidae</taxon>
        <taxon>Blattinae</taxon>
        <taxon>Periplaneta</taxon>
    </lineage>
</organism>
<evidence type="ECO:0000256" key="1">
    <source>
        <dbReference type="SAM" id="MobiDB-lite"/>
    </source>
</evidence>